<dbReference type="EMBL" id="CM051396">
    <property type="protein sequence ID" value="KAJ4722223.1"/>
    <property type="molecule type" value="Genomic_DNA"/>
</dbReference>
<comment type="caution">
    <text evidence="1">The sequence shown here is derived from an EMBL/GenBank/DDBJ whole genome shotgun (WGS) entry which is preliminary data.</text>
</comment>
<keyword evidence="1" id="KW-0418">Kinase</keyword>
<evidence type="ECO:0000313" key="2">
    <source>
        <dbReference type="Proteomes" id="UP001164539"/>
    </source>
</evidence>
<protein>
    <submittedName>
        <fullName evidence="1">Protein kinase</fullName>
    </submittedName>
</protein>
<dbReference type="Proteomes" id="UP001164539">
    <property type="component" value="Chromosome 3"/>
</dbReference>
<keyword evidence="1" id="KW-0808">Transferase</keyword>
<name>A0ACC1YFC3_MELAZ</name>
<evidence type="ECO:0000313" key="1">
    <source>
        <dbReference type="EMBL" id="KAJ4722223.1"/>
    </source>
</evidence>
<reference evidence="1 2" key="1">
    <citation type="journal article" date="2023" name="Science">
        <title>Complex scaffold remodeling in plant triterpene biosynthesis.</title>
        <authorList>
            <person name="De La Pena R."/>
            <person name="Hodgson H."/>
            <person name="Liu J.C."/>
            <person name="Stephenson M.J."/>
            <person name="Martin A.C."/>
            <person name="Owen C."/>
            <person name="Harkess A."/>
            <person name="Leebens-Mack J."/>
            <person name="Jimenez L.E."/>
            <person name="Osbourn A."/>
            <person name="Sattely E.S."/>
        </authorList>
    </citation>
    <scope>NUCLEOTIDE SEQUENCE [LARGE SCALE GENOMIC DNA]</scope>
    <source>
        <strain evidence="2">cv. JPN11</strain>
        <tissue evidence="1">Leaf</tissue>
    </source>
</reference>
<organism evidence="1 2">
    <name type="scientific">Melia azedarach</name>
    <name type="common">Chinaberry tree</name>
    <dbReference type="NCBI Taxonomy" id="155640"/>
    <lineage>
        <taxon>Eukaryota</taxon>
        <taxon>Viridiplantae</taxon>
        <taxon>Streptophyta</taxon>
        <taxon>Embryophyta</taxon>
        <taxon>Tracheophyta</taxon>
        <taxon>Spermatophyta</taxon>
        <taxon>Magnoliopsida</taxon>
        <taxon>eudicotyledons</taxon>
        <taxon>Gunneridae</taxon>
        <taxon>Pentapetalae</taxon>
        <taxon>rosids</taxon>
        <taxon>malvids</taxon>
        <taxon>Sapindales</taxon>
        <taxon>Meliaceae</taxon>
        <taxon>Melia</taxon>
    </lineage>
</organism>
<proteinExistence type="predicted"/>
<accession>A0ACC1YFC3</accession>
<keyword evidence="2" id="KW-1185">Reference proteome</keyword>
<sequence>MSKSIATVVGGAAGVLAFMAIVVGLVWFCKSQCKNLSNKNSETGSSDPSALVEWNRGAGPISASGQPSFGPQGARQFTMEELEQATKQFSESSIIGYGSFGPVYTGLLCDRVVAIKRRIGSPRQEFAAEVTYLSEIRHRNLVTLLGYCQESGYQMLVFEYLPNGSIGNHLYDNQRQPSTKLEFKQRLSIALGAAKGLCHLHNLKPPLVHKNFKTANVLVDENFIAKVADTGISRLLEKIEEAGPSRMSNVNVFQEPEVEEAGIFGEMSDVYSFGVFLLELVTGQEASHIESLGSYEALIQWVRTRLSSNNFVDHRLAGTFTTEGMRDLIRLTLQCMSSPGKRRPKMEMVMTEIERIHEKEMALTTFMGEGTATIILGSELFTSK</sequence>
<gene>
    <name evidence="1" type="ORF">OWV82_005760</name>
</gene>